<dbReference type="PRINTS" id="PR00344">
    <property type="entry name" value="BCTRLSENSOR"/>
</dbReference>
<keyword evidence="5" id="KW-0597">Phosphoprotein</keyword>
<evidence type="ECO:0000259" key="15">
    <source>
        <dbReference type="PROSITE" id="PS50109"/>
    </source>
</evidence>
<organism evidence="16">
    <name type="scientific">uncultured Desulfobacterium sp</name>
    <dbReference type="NCBI Taxonomy" id="201089"/>
    <lineage>
        <taxon>Bacteria</taxon>
        <taxon>Pseudomonadati</taxon>
        <taxon>Thermodesulfobacteriota</taxon>
        <taxon>Desulfobacteria</taxon>
        <taxon>Desulfobacterales</taxon>
        <taxon>Desulfobacteriaceae</taxon>
        <taxon>Desulfobacterium</taxon>
        <taxon>environmental samples</taxon>
    </lineage>
</organism>
<comment type="catalytic activity">
    <reaction evidence="1">
        <text>ATP + protein L-histidine = ADP + protein N-phospho-L-histidine.</text>
        <dbReference type="EC" id="2.7.13.3"/>
    </reaction>
</comment>
<keyword evidence="7 14" id="KW-0812">Transmembrane</keyword>
<sequence length="561" mass="62999">MHEDPYSKLKRMIFVIMILVPAIPFFLTLGIGYYYFADSIETATTASMNRIVEDHRQMIDTFLLERKADLEFLLNSYGYDELSEPKKLSDIFSQLQKQSNAFLDLGVFNEKGIHVGYQGPYKLIGKDYGKEEWFQHVLKEGYYISDVFLGFRQLPHFIIALMREGNGRRWVIRATIDTITFNEMVKKVRIGRTGEAYLVNNEGIFQSERRSGGALLEKCEEGMPHPQDQNGIKISIQKDVTGDTYLYATTWLKNKNWLLIVRQQENDAFKALRAASYSILFIVIIGGVLIIGTASYITDLIVRRLNLMDRDKQQLSGQLVRATRLAEIGEMASGFAHEINNPLQIMISEQALIDTLFSELKKKGEIKESEDLAEIEDSMSQIKLQIQRCAKITQAILKFGRQGESKITDIDLNTFFPEVIGMVEKKASVQGIVMKNEIDPNTPLIHGDSGQLSQVFINLFNNAIDSIAEQHGSKGGEIIIKTEPQEDGRIKISVSDNGIGISPENMKKVFSPFFTTKPVGKGTGLGLSVCYGIIDAMGGTMEVTSQRGIGTTFIIHLNAVT</sequence>
<accession>A0A445MY86</accession>
<dbReference type="PANTHER" id="PTHR43065:SF10">
    <property type="entry name" value="PEROXIDE STRESS-ACTIVATED HISTIDINE KINASE MAK3"/>
    <property type="match status" value="1"/>
</dbReference>
<evidence type="ECO:0000256" key="13">
    <source>
        <dbReference type="ARBA" id="ARBA00023136"/>
    </source>
</evidence>
<gene>
    <name evidence="16" type="ORF">PITCH_A230124</name>
</gene>
<comment type="subcellular location">
    <subcellularLocation>
        <location evidence="2">Cell membrane</location>
        <topology evidence="2">Multi-pass membrane protein</topology>
    </subcellularLocation>
</comment>
<dbReference type="SUPFAM" id="SSF47384">
    <property type="entry name" value="Homodimeric domain of signal transducing histidine kinase"/>
    <property type="match status" value="1"/>
</dbReference>
<evidence type="ECO:0000256" key="5">
    <source>
        <dbReference type="ARBA" id="ARBA00022553"/>
    </source>
</evidence>
<dbReference type="GO" id="GO:0000155">
    <property type="term" value="F:phosphorelay sensor kinase activity"/>
    <property type="evidence" value="ECO:0007669"/>
    <property type="project" value="InterPro"/>
</dbReference>
<evidence type="ECO:0000256" key="11">
    <source>
        <dbReference type="ARBA" id="ARBA00022989"/>
    </source>
</evidence>
<evidence type="ECO:0000256" key="4">
    <source>
        <dbReference type="ARBA" id="ARBA00022475"/>
    </source>
</evidence>
<dbReference type="SMART" id="SM00387">
    <property type="entry name" value="HATPase_c"/>
    <property type="match status" value="1"/>
</dbReference>
<keyword evidence="9 16" id="KW-0418">Kinase</keyword>
<dbReference type="CDD" id="cd18774">
    <property type="entry name" value="PDC2_HK_sensor"/>
    <property type="match status" value="1"/>
</dbReference>
<dbReference type="InterPro" id="IPR033479">
    <property type="entry name" value="dCache_1"/>
</dbReference>
<dbReference type="PROSITE" id="PS50109">
    <property type="entry name" value="HIS_KIN"/>
    <property type="match status" value="1"/>
</dbReference>
<dbReference type="GO" id="GO:0005524">
    <property type="term" value="F:ATP binding"/>
    <property type="evidence" value="ECO:0007669"/>
    <property type="project" value="UniProtKB-KW"/>
</dbReference>
<dbReference type="EMBL" id="OJIN01000146">
    <property type="protein sequence ID" value="SPD74438.1"/>
    <property type="molecule type" value="Genomic_DNA"/>
</dbReference>
<keyword evidence="10" id="KW-0067">ATP-binding</keyword>
<keyword evidence="4" id="KW-1003">Cell membrane</keyword>
<dbReference type="Gene3D" id="3.30.565.10">
    <property type="entry name" value="Histidine kinase-like ATPase, C-terminal domain"/>
    <property type="match status" value="1"/>
</dbReference>
<evidence type="ECO:0000256" key="9">
    <source>
        <dbReference type="ARBA" id="ARBA00022777"/>
    </source>
</evidence>
<evidence type="ECO:0000256" key="1">
    <source>
        <dbReference type="ARBA" id="ARBA00000085"/>
    </source>
</evidence>
<keyword evidence="11 14" id="KW-1133">Transmembrane helix</keyword>
<dbReference type="InterPro" id="IPR005467">
    <property type="entry name" value="His_kinase_dom"/>
</dbReference>
<proteinExistence type="predicted"/>
<name>A0A445MY86_9BACT</name>
<reference evidence="16" key="1">
    <citation type="submission" date="2018-01" db="EMBL/GenBank/DDBJ databases">
        <authorList>
            <person name="Regsiter A."/>
            <person name="William W."/>
        </authorList>
    </citation>
    <scope>NUCLEOTIDE SEQUENCE</scope>
    <source>
        <strain evidence="16">TRIP AH-1</strain>
    </source>
</reference>
<dbReference type="Gene3D" id="3.30.450.20">
    <property type="entry name" value="PAS domain"/>
    <property type="match status" value="2"/>
</dbReference>
<keyword evidence="13 14" id="KW-0472">Membrane</keyword>
<dbReference type="InterPro" id="IPR036890">
    <property type="entry name" value="HATPase_C_sf"/>
</dbReference>
<evidence type="ECO:0000256" key="7">
    <source>
        <dbReference type="ARBA" id="ARBA00022692"/>
    </source>
</evidence>
<protein>
    <recommendedName>
        <fullName evidence="3">histidine kinase</fullName>
        <ecNumber evidence="3">2.7.13.3</ecNumber>
    </recommendedName>
</protein>
<dbReference type="SUPFAM" id="SSF55874">
    <property type="entry name" value="ATPase domain of HSP90 chaperone/DNA topoisomerase II/histidine kinase"/>
    <property type="match status" value="1"/>
</dbReference>
<dbReference type="Pfam" id="PF02518">
    <property type="entry name" value="HATPase_c"/>
    <property type="match status" value="1"/>
</dbReference>
<dbReference type="CDD" id="cd00082">
    <property type="entry name" value="HisKA"/>
    <property type="match status" value="1"/>
</dbReference>
<dbReference type="InterPro" id="IPR036097">
    <property type="entry name" value="HisK_dim/P_sf"/>
</dbReference>
<dbReference type="PANTHER" id="PTHR43065">
    <property type="entry name" value="SENSOR HISTIDINE KINASE"/>
    <property type="match status" value="1"/>
</dbReference>
<evidence type="ECO:0000256" key="2">
    <source>
        <dbReference type="ARBA" id="ARBA00004651"/>
    </source>
</evidence>
<feature type="transmembrane region" description="Helical" evidence="14">
    <location>
        <begin position="279"/>
        <end position="302"/>
    </location>
</feature>
<keyword evidence="6" id="KW-0808">Transferase</keyword>
<dbReference type="InterPro" id="IPR003594">
    <property type="entry name" value="HATPase_dom"/>
</dbReference>
<feature type="domain" description="Histidine kinase" evidence="15">
    <location>
        <begin position="334"/>
        <end position="561"/>
    </location>
</feature>
<feature type="transmembrane region" description="Helical" evidence="14">
    <location>
        <begin position="12"/>
        <end position="36"/>
    </location>
</feature>
<evidence type="ECO:0000256" key="10">
    <source>
        <dbReference type="ARBA" id="ARBA00022840"/>
    </source>
</evidence>
<dbReference type="EC" id="2.7.13.3" evidence="3"/>
<keyword evidence="8" id="KW-0547">Nucleotide-binding</keyword>
<dbReference type="Pfam" id="PF02743">
    <property type="entry name" value="dCache_1"/>
    <property type="match status" value="1"/>
</dbReference>
<evidence type="ECO:0000313" key="16">
    <source>
        <dbReference type="EMBL" id="SPD74438.1"/>
    </source>
</evidence>
<evidence type="ECO:0000256" key="14">
    <source>
        <dbReference type="SAM" id="Phobius"/>
    </source>
</evidence>
<evidence type="ECO:0000256" key="3">
    <source>
        <dbReference type="ARBA" id="ARBA00012438"/>
    </source>
</evidence>
<keyword evidence="12" id="KW-0902">Two-component regulatory system</keyword>
<evidence type="ECO:0000256" key="8">
    <source>
        <dbReference type="ARBA" id="ARBA00022741"/>
    </source>
</evidence>
<evidence type="ECO:0000256" key="6">
    <source>
        <dbReference type="ARBA" id="ARBA00022679"/>
    </source>
</evidence>
<dbReference type="GO" id="GO:0005886">
    <property type="term" value="C:plasma membrane"/>
    <property type="evidence" value="ECO:0007669"/>
    <property type="project" value="UniProtKB-SubCell"/>
</dbReference>
<dbReference type="InterPro" id="IPR004358">
    <property type="entry name" value="Sig_transdc_His_kin-like_C"/>
</dbReference>
<dbReference type="InterPro" id="IPR003661">
    <property type="entry name" value="HisK_dim/P_dom"/>
</dbReference>
<dbReference type="AlphaFoldDB" id="A0A445MY86"/>
<evidence type="ECO:0000256" key="12">
    <source>
        <dbReference type="ARBA" id="ARBA00023012"/>
    </source>
</evidence>
<dbReference type="Gene3D" id="1.10.287.130">
    <property type="match status" value="1"/>
</dbReference>